<reference evidence="1 2" key="1">
    <citation type="journal article" date="2021" name="Hortic Res">
        <title>The domestication of Cucurbita argyrosperma as revealed by the genome of its wild relative.</title>
        <authorList>
            <person name="Barrera-Redondo J."/>
            <person name="Sanchez-de la Vega G."/>
            <person name="Aguirre-Liguori J.A."/>
            <person name="Castellanos-Morales G."/>
            <person name="Gutierrez-Guerrero Y.T."/>
            <person name="Aguirre-Dugua X."/>
            <person name="Aguirre-Planter E."/>
            <person name="Tenaillon M.I."/>
            <person name="Lira-Saade R."/>
            <person name="Eguiarte L.E."/>
        </authorList>
    </citation>
    <scope>NUCLEOTIDE SEQUENCE [LARGE SCALE GENOMIC DNA]</scope>
    <source>
        <strain evidence="1">JBR-2021</strain>
    </source>
</reference>
<sequence length="102" mass="11469">MQAKEANRTMTCVSREEEEEHVVASKDTCQVGRCLTRHNASSRLESLTQFDLLAQLENQCTTWFSICNPTCFRIVNSHVSRVVAGKSNNISTWGVSNVHPRS</sequence>
<keyword evidence="2" id="KW-1185">Reference proteome</keyword>
<gene>
    <name evidence="1" type="ORF">SDJN03_18825</name>
</gene>
<accession>A0AAV6MRY7</accession>
<dbReference type="Proteomes" id="UP000685013">
    <property type="component" value="Chromosome 12"/>
</dbReference>
<comment type="caution">
    <text evidence="1">The sequence shown here is derived from an EMBL/GenBank/DDBJ whole genome shotgun (WGS) entry which is preliminary data.</text>
</comment>
<evidence type="ECO:0000313" key="2">
    <source>
        <dbReference type="Proteomes" id="UP000685013"/>
    </source>
</evidence>
<dbReference type="AlphaFoldDB" id="A0AAV6MRY7"/>
<name>A0AAV6MRY7_9ROSI</name>
<protein>
    <submittedName>
        <fullName evidence="1">Uncharacterized protein</fullName>
    </submittedName>
</protein>
<organism evidence="1 2">
    <name type="scientific">Cucurbita argyrosperma subsp. sororia</name>
    <dbReference type="NCBI Taxonomy" id="37648"/>
    <lineage>
        <taxon>Eukaryota</taxon>
        <taxon>Viridiplantae</taxon>
        <taxon>Streptophyta</taxon>
        <taxon>Embryophyta</taxon>
        <taxon>Tracheophyta</taxon>
        <taxon>Spermatophyta</taxon>
        <taxon>Magnoliopsida</taxon>
        <taxon>eudicotyledons</taxon>
        <taxon>Gunneridae</taxon>
        <taxon>Pentapetalae</taxon>
        <taxon>rosids</taxon>
        <taxon>fabids</taxon>
        <taxon>Cucurbitales</taxon>
        <taxon>Cucurbitaceae</taxon>
        <taxon>Cucurbiteae</taxon>
        <taxon>Cucurbita</taxon>
    </lineage>
</organism>
<dbReference type="EMBL" id="JAGKQH010000012">
    <property type="protein sequence ID" value="KAG6586092.1"/>
    <property type="molecule type" value="Genomic_DNA"/>
</dbReference>
<feature type="non-terminal residue" evidence="1">
    <location>
        <position position="1"/>
    </location>
</feature>
<evidence type="ECO:0000313" key="1">
    <source>
        <dbReference type="EMBL" id="KAG6586092.1"/>
    </source>
</evidence>
<proteinExistence type="predicted"/>